<dbReference type="PANTHER" id="PTHR47618:SF1">
    <property type="entry name" value="BIFUNCTIONAL OLIGORIBONUCLEASE AND PAP PHOSPHATASE NRNA"/>
    <property type="match status" value="1"/>
</dbReference>
<name>S7TZ24_DESML</name>
<dbReference type="RefSeq" id="WP_020876101.1">
    <property type="nucleotide sequence ID" value="NZ_ATHJ01000070.1"/>
</dbReference>
<dbReference type="PANTHER" id="PTHR47618">
    <property type="entry name" value="BIFUNCTIONAL OLIGORIBONUCLEASE AND PAP PHOSPHATASE NRNA"/>
    <property type="match status" value="1"/>
</dbReference>
<evidence type="ECO:0000313" key="3">
    <source>
        <dbReference type="Proteomes" id="UP000014977"/>
    </source>
</evidence>
<dbReference type="STRING" id="897.B2D07_02805"/>
<dbReference type="Pfam" id="PF01368">
    <property type="entry name" value="DHH"/>
    <property type="match status" value="1"/>
</dbReference>
<dbReference type="PATRIC" id="fig|1121405.3.peg.1166"/>
<reference evidence="2 3" key="1">
    <citation type="journal article" date="2013" name="Genome Announc.">
        <title>Draft genome sequences for three mercury-methylating, sulfate-reducing bacteria.</title>
        <authorList>
            <person name="Brown S.D."/>
            <person name="Hurt R.A.Jr."/>
            <person name="Gilmour C.C."/>
            <person name="Elias D.A."/>
        </authorList>
    </citation>
    <scope>NUCLEOTIDE SEQUENCE [LARGE SCALE GENOMIC DNA]</scope>
    <source>
        <strain evidence="2 3">DSM 2059</strain>
    </source>
</reference>
<dbReference type="eggNOG" id="COG0618">
    <property type="taxonomic scope" value="Bacteria"/>
</dbReference>
<dbReference type="SUPFAM" id="SSF64182">
    <property type="entry name" value="DHH phosphoesterases"/>
    <property type="match status" value="1"/>
</dbReference>
<proteinExistence type="predicted"/>
<protein>
    <submittedName>
        <fullName evidence="2">Phosphoesterase RecJ domain protein</fullName>
    </submittedName>
</protein>
<dbReference type="Proteomes" id="UP000014977">
    <property type="component" value="Unassembled WGS sequence"/>
</dbReference>
<evidence type="ECO:0000259" key="1">
    <source>
        <dbReference type="Pfam" id="PF01368"/>
    </source>
</evidence>
<comment type="caution">
    <text evidence="2">The sequence shown here is derived from an EMBL/GenBank/DDBJ whole genome shotgun (WGS) entry which is preliminary data.</text>
</comment>
<keyword evidence="3" id="KW-1185">Reference proteome</keyword>
<organism evidence="2 3">
    <name type="scientific">Desulfococcus multivorans DSM 2059</name>
    <dbReference type="NCBI Taxonomy" id="1121405"/>
    <lineage>
        <taxon>Bacteria</taxon>
        <taxon>Pseudomonadati</taxon>
        <taxon>Thermodesulfobacteriota</taxon>
        <taxon>Desulfobacteria</taxon>
        <taxon>Desulfobacterales</taxon>
        <taxon>Desulfococcaceae</taxon>
        <taxon>Desulfococcus</taxon>
    </lineage>
</organism>
<accession>S7TZ24</accession>
<evidence type="ECO:0000313" key="2">
    <source>
        <dbReference type="EMBL" id="EPR41990.1"/>
    </source>
</evidence>
<dbReference type="InterPro" id="IPR051319">
    <property type="entry name" value="Oligoribo/pAp-PDE_c-di-AMP_PDE"/>
</dbReference>
<dbReference type="OrthoDB" id="5490569at2"/>
<dbReference type="EMBL" id="ATHJ01000070">
    <property type="protein sequence ID" value="EPR41990.1"/>
    <property type="molecule type" value="Genomic_DNA"/>
</dbReference>
<sequence>MKLSAVERLRRFYKLFSGVDQVLILINADPDAIAGAMAVKRLLWRKVAGVTISSINVIKRPDNVAMVRLLDVSLIHIEDIKDPKRFTRVVLVDSQPAHSDAFKRFNVDVVIDHHPKTEMEVKYADVRPDYGASATIVTEYLRAARIKPSVRLATGLFHAIKTDTRNFERQTAMEDIRAFQFLFRYANTTLARKIEQADLRIDFLKYFRIAIETMRIHRGRVFVHLGAVANPDVCVLIADFFMRVNPVTWSIVSGVCDGTLILIFRNDGIRKNAGRVAKTSFCQLGSAGGHKSMARAEIPVDAVADMIDVNNDRQVLHWVIDRIEKKHPASQSCRKDAENTGGFPP</sequence>
<gene>
    <name evidence="2" type="ORF">dsmv_1717</name>
</gene>
<dbReference type="InterPro" id="IPR038763">
    <property type="entry name" value="DHH_sf"/>
</dbReference>
<dbReference type="InterPro" id="IPR001667">
    <property type="entry name" value="DDH_dom"/>
</dbReference>
<dbReference type="Gene3D" id="3.90.1640.10">
    <property type="entry name" value="inorganic pyrophosphatase (n-terminal core)"/>
    <property type="match status" value="1"/>
</dbReference>
<dbReference type="AlphaFoldDB" id="S7TZ24"/>
<feature type="domain" description="DDH" evidence="1">
    <location>
        <begin position="22"/>
        <end position="144"/>
    </location>
</feature>